<reference evidence="1" key="1">
    <citation type="journal article" date="2019" name="bioRxiv">
        <title>The Genome of the Zebra Mussel, Dreissena polymorpha: A Resource for Invasive Species Research.</title>
        <authorList>
            <person name="McCartney M.A."/>
            <person name="Auch B."/>
            <person name="Kono T."/>
            <person name="Mallez S."/>
            <person name="Zhang Y."/>
            <person name="Obille A."/>
            <person name="Becker A."/>
            <person name="Abrahante J.E."/>
            <person name="Garbe J."/>
            <person name="Badalamenti J.P."/>
            <person name="Herman A."/>
            <person name="Mangelson H."/>
            <person name="Liachko I."/>
            <person name="Sullivan S."/>
            <person name="Sone E.D."/>
            <person name="Koren S."/>
            <person name="Silverstein K.A.T."/>
            <person name="Beckman K.B."/>
            <person name="Gohl D.M."/>
        </authorList>
    </citation>
    <scope>NUCLEOTIDE SEQUENCE</scope>
    <source>
        <strain evidence="1">Duluth1</strain>
        <tissue evidence="1">Whole animal</tissue>
    </source>
</reference>
<name>A0A9D4FJM3_DREPO</name>
<organism evidence="1 2">
    <name type="scientific">Dreissena polymorpha</name>
    <name type="common">Zebra mussel</name>
    <name type="synonym">Mytilus polymorpha</name>
    <dbReference type="NCBI Taxonomy" id="45954"/>
    <lineage>
        <taxon>Eukaryota</taxon>
        <taxon>Metazoa</taxon>
        <taxon>Spiralia</taxon>
        <taxon>Lophotrochozoa</taxon>
        <taxon>Mollusca</taxon>
        <taxon>Bivalvia</taxon>
        <taxon>Autobranchia</taxon>
        <taxon>Heteroconchia</taxon>
        <taxon>Euheterodonta</taxon>
        <taxon>Imparidentia</taxon>
        <taxon>Neoheterodontei</taxon>
        <taxon>Myida</taxon>
        <taxon>Dreissenoidea</taxon>
        <taxon>Dreissenidae</taxon>
        <taxon>Dreissena</taxon>
    </lineage>
</organism>
<sequence>MHTVKIPFKCSLSSRVSVHVQITSVYNIGEYDNEVSLRSDMKLLISESRCLKIFALVEYAAQYPFTKCIWVIIPSISTRMSICEFLIRSSASFHGRDVVRTVHLSFGNPAIEGSARLLPSGATHSSRPSRTTRHTSVSIIWSRSLYISSRFSSEYNVSISCFFTIFITSFVPLDSLNAM</sequence>
<evidence type="ECO:0000313" key="2">
    <source>
        <dbReference type="Proteomes" id="UP000828390"/>
    </source>
</evidence>
<comment type="caution">
    <text evidence="1">The sequence shown here is derived from an EMBL/GenBank/DDBJ whole genome shotgun (WGS) entry which is preliminary data.</text>
</comment>
<dbReference type="AlphaFoldDB" id="A0A9D4FJM3"/>
<protein>
    <submittedName>
        <fullName evidence="1">Uncharacterized protein</fullName>
    </submittedName>
</protein>
<accession>A0A9D4FJM3</accession>
<gene>
    <name evidence="1" type="ORF">DPMN_152487</name>
</gene>
<dbReference type="EMBL" id="JAIWYP010000007">
    <property type="protein sequence ID" value="KAH3798884.1"/>
    <property type="molecule type" value="Genomic_DNA"/>
</dbReference>
<proteinExistence type="predicted"/>
<keyword evidence="2" id="KW-1185">Reference proteome</keyword>
<dbReference type="Proteomes" id="UP000828390">
    <property type="component" value="Unassembled WGS sequence"/>
</dbReference>
<evidence type="ECO:0000313" key="1">
    <source>
        <dbReference type="EMBL" id="KAH3798884.1"/>
    </source>
</evidence>
<reference evidence="1" key="2">
    <citation type="submission" date="2020-11" db="EMBL/GenBank/DDBJ databases">
        <authorList>
            <person name="McCartney M.A."/>
            <person name="Auch B."/>
            <person name="Kono T."/>
            <person name="Mallez S."/>
            <person name="Becker A."/>
            <person name="Gohl D.M."/>
            <person name="Silverstein K.A.T."/>
            <person name="Koren S."/>
            <person name="Bechman K.B."/>
            <person name="Herman A."/>
            <person name="Abrahante J.E."/>
            <person name="Garbe J."/>
        </authorList>
    </citation>
    <scope>NUCLEOTIDE SEQUENCE</scope>
    <source>
        <strain evidence="1">Duluth1</strain>
        <tissue evidence="1">Whole animal</tissue>
    </source>
</reference>